<keyword evidence="4 8" id="KW-0317">Glutathione biosynthesis</keyword>
<evidence type="ECO:0000313" key="12">
    <source>
        <dbReference type="Proteomes" id="UP000294325"/>
    </source>
</evidence>
<comment type="catalytic activity">
    <reaction evidence="7 8 9">
        <text>L-cysteine + L-glutamate + ATP = gamma-L-glutamyl-L-cysteine + ADP + phosphate + H(+)</text>
        <dbReference type="Rhea" id="RHEA:13285"/>
        <dbReference type="ChEBI" id="CHEBI:15378"/>
        <dbReference type="ChEBI" id="CHEBI:29985"/>
        <dbReference type="ChEBI" id="CHEBI:30616"/>
        <dbReference type="ChEBI" id="CHEBI:35235"/>
        <dbReference type="ChEBI" id="CHEBI:43474"/>
        <dbReference type="ChEBI" id="CHEBI:58173"/>
        <dbReference type="ChEBI" id="CHEBI:456216"/>
        <dbReference type="EC" id="6.3.2.2"/>
    </reaction>
</comment>
<dbReference type="GO" id="GO:0005524">
    <property type="term" value="F:ATP binding"/>
    <property type="evidence" value="ECO:0007669"/>
    <property type="project" value="UniProtKB-KW"/>
</dbReference>
<dbReference type="GO" id="GO:0004357">
    <property type="term" value="F:glutamate-cysteine ligase activity"/>
    <property type="evidence" value="ECO:0007669"/>
    <property type="project" value="UniProtKB-UniRule"/>
</dbReference>
<dbReference type="PANTHER" id="PTHR38761">
    <property type="entry name" value="GLUTAMATE--CYSTEINE LIGASE"/>
    <property type="match status" value="1"/>
</dbReference>
<dbReference type="RefSeq" id="WP_134358770.1">
    <property type="nucleotide sequence ID" value="NZ_CP038033.1"/>
</dbReference>
<organism evidence="11 12">
    <name type="scientific">Nitrosococcus wardiae</name>
    <dbReference type="NCBI Taxonomy" id="1814290"/>
    <lineage>
        <taxon>Bacteria</taxon>
        <taxon>Pseudomonadati</taxon>
        <taxon>Pseudomonadota</taxon>
        <taxon>Gammaproteobacteria</taxon>
        <taxon>Chromatiales</taxon>
        <taxon>Chromatiaceae</taxon>
        <taxon>Nitrosococcus</taxon>
    </lineage>
</organism>
<dbReference type="OrthoDB" id="9803907at2"/>
<dbReference type="InterPro" id="IPR007370">
    <property type="entry name" value="Glu_cys_ligase"/>
</dbReference>
<dbReference type="Pfam" id="PF04262">
    <property type="entry name" value="Glu_cys_ligase"/>
    <property type="match status" value="1"/>
</dbReference>
<evidence type="ECO:0000256" key="3">
    <source>
        <dbReference type="ARBA" id="ARBA00022598"/>
    </source>
</evidence>
<proteinExistence type="inferred from homology"/>
<evidence type="ECO:0000259" key="10">
    <source>
        <dbReference type="Pfam" id="PF04262"/>
    </source>
</evidence>
<dbReference type="Gene3D" id="3.30.590.20">
    <property type="match status" value="1"/>
</dbReference>
<dbReference type="Proteomes" id="UP000294325">
    <property type="component" value="Chromosome"/>
</dbReference>
<gene>
    <name evidence="8" type="primary">gshA</name>
    <name evidence="11" type="ORF">E3U44_14085</name>
</gene>
<dbReference type="EMBL" id="CP038033">
    <property type="protein sequence ID" value="QBQ55511.1"/>
    <property type="molecule type" value="Genomic_DNA"/>
</dbReference>
<dbReference type="HAMAP" id="MF_00578">
    <property type="entry name" value="Glu_cys_ligase"/>
    <property type="match status" value="1"/>
</dbReference>
<name>A0A4P7BZH8_9GAMM</name>
<keyword evidence="12" id="KW-1185">Reference proteome</keyword>
<evidence type="ECO:0000256" key="8">
    <source>
        <dbReference type="HAMAP-Rule" id="MF_00578"/>
    </source>
</evidence>
<evidence type="ECO:0000256" key="9">
    <source>
        <dbReference type="RuleBase" id="RU004391"/>
    </source>
</evidence>
<evidence type="ECO:0000313" key="11">
    <source>
        <dbReference type="EMBL" id="QBQ55511.1"/>
    </source>
</evidence>
<evidence type="ECO:0000256" key="5">
    <source>
        <dbReference type="ARBA" id="ARBA00022741"/>
    </source>
</evidence>
<reference evidence="11 12" key="1">
    <citation type="submission" date="2019-03" db="EMBL/GenBank/DDBJ databases">
        <title>The genome sequence of Nitrosococcus wardiae strain D1FHST reveals the archetypal metabolic capacity of ammonia-oxidizing Gammaproteobacteria.</title>
        <authorList>
            <person name="Wang L."/>
            <person name="Lim C.K."/>
            <person name="Hanson T.E."/>
            <person name="Dang H."/>
            <person name="Klotz M.G."/>
        </authorList>
    </citation>
    <scope>NUCLEOTIDE SEQUENCE [LARGE SCALE GENOMIC DNA]</scope>
    <source>
        <strain evidence="11 12">D1FHS</strain>
    </source>
</reference>
<accession>A0A4P7BZH8</accession>
<comment type="pathway">
    <text evidence="1 8 9">Sulfur metabolism; glutathione biosynthesis; glutathione from L-cysteine and L-glutamate: step 1/2.</text>
</comment>
<evidence type="ECO:0000256" key="4">
    <source>
        <dbReference type="ARBA" id="ARBA00022684"/>
    </source>
</evidence>
<evidence type="ECO:0000256" key="1">
    <source>
        <dbReference type="ARBA" id="ARBA00005006"/>
    </source>
</evidence>
<dbReference type="GO" id="GO:0006750">
    <property type="term" value="P:glutathione biosynthetic process"/>
    <property type="evidence" value="ECO:0007669"/>
    <property type="project" value="UniProtKB-UniRule"/>
</dbReference>
<comment type="similarity">
    <text evidence="2 8">Belongs to the glutamate--cysteine ligase type 1 family. Type 1 subfamily.</text>
</comment>
<keyword evidence="3 8" id="KW-0436">Ligase</keyword>
<dbReference type="EC" id="6.3.2.2" evidence="8"/>
<dbReference type="NCBIfam" id="TIGR01434">
    <property type="entry name" value="glu_cys_ligase"/>
    <property type="match status" value="1"/>
</dbReference>
<evidence type="ECO:0000256" key="2">
    <source>
        <dbReference type="ARBA" id="ARBA00008772"/>
    </source>
</evidence>
<sequence>MDKLLQYRLQRLISTSPGGLLKGGKKGIEKESLRINLEGKLAQTAHPSKLGSALTHPYITTDYSEALLEFITPPYSEVQETLAFLSLIHQFVYHHLDQEILWATSMPCAVRDDHSVPIARYGRSNVGKMKHIYRQGLGHRYGRIMQTIAGVHFNYSLPETFWPVFQELENDTRPLREFIDDRYFCLIRNFQRLGWLIPYLFGASPAVCKSFLKERPAGFAKFDRGTYFLPYATSLRMSDIGYKNKNQANLGISYNSLSEYIDGLTQAIETPYPPYEKIGVVVNGKYRQLNTNILQIENEYYSFIRPKQITQSGEKPTLALQRRGVQYVEVRALDVSAYDPLGVNEPQLRFLEALLILCLLKESPPMDTDQQQAADHNQQLAACCGRDPHLKLKQNGRTRLLLHWAHEICDEMAGICELLDQGEAHRPYTKALEQQMEVLPHGERTPSARILAEMAHRQEPFNDFATRLSTIHAEYFKKLPLKEDQYQYLTELAQESWQQQHAIEAADNMSFQEYLARYFAQH</sequence>
<dbReference type="GO" id="GO:0005829">
    <property type="term" value="C:cytosol"/>
    <property type="evidence" value="ECO:0007669"/>
    <property type="project" value="TreeGrafter"/>
</dbReference>
<keyword evidence="5 8" id="KW-0547">Nucleotide-binding</keyword>
<dbReference type="SUPFAM" id="SSF55931">
    <property type="entry name" value="Glutamine synthetase/guanido kinase"/>
    <property type="match status" value="1"/>
</dbReference>
<dbReference type="InterPro" id="IPR014746">
    <property type="entry name" value="Gln_synth/guanido_kin_cat_dom"/>
</dbReference>
<dbReference type="InterPro" id="IPR006334">
    <property type="entry name" value="Glut_cys_ligase"/>
</dbReference>
<feature type="domain" description="Glutamate--cysteine ligase" evidence="10">
    <location>
        <begin position="12"/>
        <end position="379"/>
    </location>
</feature>
<dbReference type="UniPathway" id="UPA00142">
    <property type="reaction ID" value="UER00209"/>
</dbReference>
<evidence type="ECO:0000256" key="7">
    <source>
        <dbReference type="ARBA" id="ARBA00048819"/>
    </source>
</evidence>
<keyword evidence="6 8" id="KW-0067">ATP-binding</keyword>
<dbReference type="KEGG" id="nwr:E3U44_14085"/>
<dbReference type="PANTHER" id="PTHR38761:SF1">
    <property type="entry name" value="GLUTAMATE--CYSTEINE LIGASE"/>
    <property type="match status" value="1"/>
</dbReference>
<dbReference type="GO" id="GO:0046872">
    <property type="term" value="F:metal ion binding"/>
    <property type="evidence" value="ECO:0007669"/>
    <property type="project" value="TreeGrafter"/>
</dbReference>
<evidence type="ECO:0000256" key="6">
    <source>
        <dbReference type="ARBA" id="ARBA00022840"/>
    </source>
</evidence>
<dbReference type="AlphaFoldDB" id="A0A4P7BZH8"/>
<protein>
    <recommendedName>
        <fullName evidence="8">Glutamate--cysteine ligase</fullName>
        <ecNumber evidence="8">6.3.2.2</ecNumber>
    </recommendedName>
    <alternativeName>
        <fullName evidence="8">Gamma-ECS</fullName>
        <shortName evidence="8">GCS</shortName>
    </alternativeName>
    <alternativeName>
        <fullName evidence="8">Gamma-glutamylcysteine synthetase</fullName>
    </alternativeName>
</protein>